<evidence type="ECO:0000313" key="3">
    <source>
        <dbReference type="Proteomes" id="UP000215256"/>
    </source>
</evidence>
<dbReference type="Proteomes" id="UP000215256">
    <property type="component" value="Chromosome 1"/>
</dbReference>
<proteinExistence type="predicted"/>
<sequence length="265" mass="29921">MLTLKPCPFCGSTASHSQFTGNGFTLPRVKYTEVRCDKCHITTEPQQLLFPDKDKALAAWNTRPAAPVEGLEVVAYRYRHVDYVNWTYSESKHPRPDIHNEELVTRPQAGAIIAELQAKAKDYREHSERLEKRLEREEVTRSRAVELLAAKDAEWQVAANLGSEVNRNLASRVNALEADNAALTARVKRLDTPYNPMAEALATDKVKTLEAQLAAAEKALEPFSKYAAMLFERNYNDTDIINVFGEHRLTARDFFDARVASETGR</sequence>
<name>A0A248UHG9_9HYPH</name>
<gene>
    <name evidence="2" type="ORF">CES85_1680</name>
</gene>
<organism evidence="2 3">
    <name type="scientific">Ochrobactrum quorumnocens</name>
    <dbReference type="NCBI Taxonomy" id="271865"/>
    <lineage>
        <taxon>Bacteria</taxon>
        <taxon>Pseudomonadati</taxon>
        <taxon>Pseudomonadota</taxon>
        <taxon>Alphaproteobacteria</taxon>
        <taxon>Hyphomicrobiales</taxon>
        <taxon>Brucellaceae</taxon>
        <taxon>Brucella/Ochrobactrum group</taxon>
        <taxon>Ochrobactrum</taxon>
    </lineage>
</organism>
<dbReference type="NCBIfam" id="TIGR03655">
    <property type="entry name" value="anti_R_Lar"/>
    <property type="match status" value="1"/>
</dbReference>
<dbReference type="InterPro" id="IPR019908">
    <property type="entry name" value="Toxin_RalR"/>
</dbReference>
<dbReference type="RefSeq" id="WP_095447048.1">
    <property type="nucleotide sequence ID" value="NZ_CP022604.1"/>
</dbReference>
<keyword evidence="1" id="KW-0175">Coiled coil</keyword>
<evidence type="ECO:0000313" key="2">
    <source>
        <dbReference type="EMBL" id="ASV86114.1"/>
    </source>
</evidence>
<dbReference type="AlphaFoldDB" id="A0A248UHG9"/>
<protein>
    <submittedName>
        <fullName evidence="2">Restriction alleviation, Lar family protein</fullName>
    </submittedName>
</protein>
<reference evidence="2 3" key="1">
    <citation type="submission" date="2017-07" db="EMBL/GenBank/DDBJ databases">
        <title>Phylogenetic study on the rhizospheric bacterium Ochrobactrum sp. A44.</title>
        <authorList>
            <person name="Krzyzanowska D.M."/>
            <person name="Ossowicki A."/>
            <person name="Rajewska M."/>
            <person name="Maciag T."/>
            <person name="Kaczynski Z."/>
            <person name="Czerwicka M."/>
            <person name="Jafra S."/>
        </authorList>
    </citation>
    <scope>NUCLEOTIDE SEQUENCE [LARGE SCALE GENOMIC DNA]</scope>
    <source>
        <strain evidence="2 3">A44</strain>
    </source>
</reference>
<evidence type="ECO:0000256" key="1">
    <source>
        <dbReference type="SAM" id="Coils"/>
    </source>
</evidence>
<dbReference type="Pfam" id="PF14354">
    <property type="entry name" value="Lar_restr_allev"/>
    <property type="match status" value="1"/>
</dbReference>
<dbReference type="KEGG" id="och:CES85_1680"/>
<accession>A0A248UHG9</accession>
<dbReference type="EMBL" id="CP022604">
    <property type="protein sequence ID" value="ASV86114.1"/>
    <property type="molecule type" value="Genomic_DNA"/>
</dbReference>
<feature type="coiled-coil region" evidence="1">
    <location>
        <begin position="113"/>
        <end position="219"/>
    </location>
</feature>